<keyword evidence="3" id="KW-1185">Reference proteome</keyword>
<accession>A0A452I928</accession>
<dbReference type="InterPro" id="IPR016187">
    <property type="entry name" value="CTDL_fold"/>
</dbReference>
<proteinExistence type="predicted"/>
<evidence type="ECO:0000313" key="2">
    <source>
        <dbReference type="Ensembl" id="ENSGAGP00000024050.1"/>
    </source>
</evidence>
<dbReference type="GO" id="GO:0001872">
    <property type="term" value="F:(1-&gt;3)-beta-D-glucan binding"/>
    <property type="evidence" value="ECO:0007669"/>
    <property type="project" value="InterPro"/>
</dbReference>
<feature type="coiled-coil region" evidence="1">
    <location>
        <begin position="41"/>
        <end position="103"/>
    </location>
</feature>
<organism evidence="2 3">
    <name type="scientific">Gopherus agassizii</name>
    <name type="common">Agassiz's desert tortoise</name>
    <dbReference type="NCBI Taxonomy" id="38772"/>
    <lineage>
        <taxon>Eukaryota</taxon>
        <taxon>Metazoa</taxon>
        <taxon>Chordata</taxon>
        <taxon>Craniata</taxon>
        <taxon>Vertebrata</taxon>
        <taxon>Euteleostomi</taxon>
        <taxon>Archelosauria</taxon>
        <taxon>Testudinata</taxon>
        <taxon>Testudines</taxon>
        <taxon>Cryptodira</taxon>
        <taxon>Durocryptodira</taxon>
        <taxon>Testudinoidea</taxon>
        <taxon>Testudinidae</taxon>
        <taxon>Gopherus</taxon>
    </lineage>
</organism>
<dbReference type="Gene3D" id="3.10.100.10">
    <property type="entry name" value="Mannose-Binding Protein A, subunit A"/>
    <property type="match status" value="1"/>
</dbReference>
<dbReference type="Ensembl" id="ENSGAGT00000027391.1">
    <property type="protein sequence ID" value="ENSGAGP00000024050.1"/>
    <property type="gene ID" value="ENSGAGG00000017596.1"/>
</dbReference>
<dbReference type="InterPro" id="IPR016186">
    <property type="entry name" value="C-type_lectin-like/link_sf"/>
</dbReference>
<sequence>MQQLKAFFKLCLYIVNHNLVLKDTFWCSSIVNLTFFISHQANRWQEKFTQQQEILENLTHQQEILGNLTQKLQEIQEKTSQEKEDLQAKNAELSKSLQIYSKDDWMQNGKDCYYFSTKIKTWFECKEYCSSLSSRLLKIDSKEELVESILLFI</sequence>
<dbReference type="Proteomes" id="UP000291020">
    <property type="component" value="Unassembled WGS sequence"/>
</dbReference>
<evidence type="ECO:0008006" key="4">
    <source>
        <dbReference type="Google" id="ProtNLM"/>
    </source>
</evidence>
<reference evidence="2" key="2">
    <citation type="submission" date="2025-08" db="UniProtKB">
        <authorList>
            <consortium name="Ensembl"/>
        </authorList>
    </citation>
    <scope>IDENTIFICATION</scope>
</reference>
<dbReference type="PANTHER" id="PTHR47218">
    <property type="entry name" value="C-TYPE LECTIN DOMAIN FAMILY 7 MEMBER A"/>
    <property type="match status" value="1"/>
</dbReference>
<dbReference type="GO" id="GO:0071226">
    <property type="term" value="P:cellular response to molecule of fungal origin"/>
    <property type="evidence" value="ECO:0007669"/>
    <property type="project" value="InterPro"/>
</dbReference>
<name>A0A452I928_9SAUR</name>
<reference evidence="2" key="3">
    <citation type="submission" date="2025-09" db="UniProtKB">
        <authorList>
            <consortium name="Ensembl"/>
        </authorList>
    </citation>
    <scope>IDENTIFICATION</scope>
</reference>
<dbReference type="PANTHER" id="PTHR47218:SF2">
    <property type="entry name" value="C-TYPE LECTIN DOMAIN-CONTAINING PROTEIN"/>
    <property type="match status" value="1"/>
</dbReference>
<dbReference type="STRING" id="38772.ENSGAGP00000024050"/>
<evidence type="ECO:0000256" key="1">
    <source>
        <dbReference type="SAM" id="Coils"/>
    </source>
</evidence>
<protein>
    <recommendedName>
        <fullName evidence="4">C-type lectin domain-containing protein</fullName>
    </recommendedName>
</protein>
<evidence type="ECO:0000313" key="3">
    <source>
        <dbReference type="Proteomes" id="UP000291020"/>
    </source>
</evidence>
<dbReference type="SUPFAM" id="SSF56436">
    <property type="entry name" value="C-type lectin-like"/>
    <property type="match status" value="1"/>
</dbReference>
<keyword evidence="1" id="KW-0175">Coiled coil</keyword>
<dbReference type="AlphaFoldDB" id="A0A452I928"/>
<reference evidence="3" key="1">
    <citation type="journal article" date="2017" name="PLoS ONE">
        <title>The Agassiz's desert tortoise genome provides a resource for the conservation of a threatened species.</title>
        <authorList>
            <person name="Tollis M."/>
            <person name="DeNardo D.F."/>
            <person name="Cornelius J.A."/>
            <person name="Dolby G.A."/>
            <person name="Edwards T."/>
            <person name="Henen B.T."/>
            <person name="Karl A.E."/>
            <person name="Murphy R.W."/>
            <person name="Kusumi K."/>
        </authorList>
    </citation>
    <scope>NUCLEOTIDE SEQUENCE [LARGE SCALE GENOMIC DNA]</scope>
</reference>
<dbReference type="InterPro" id="IPR042808">
    <property type="entry name" value="CLEC7A"/>
</dbReference>